<dbReference type="VEuPathDB" id="FungiDB:GGTG_02078"/>
<reference evidence="2" key="2">
    <citation type="submission" date="2010-07" db="EMBL/GenBank/DDBJ databases">
        <authorList>
            <consortium name="The Broad Institute Genome Sequencing Platform"/>
            <consortium name="Broad Institute Genome Sequencing Center for Infectious Disease"/>
            <person name="Ma L.-J."/>
            <person name="Dead R."/>
            <person name="Young S."/>
            <person name="Zeng Q."/>
            <person name="Koehrsen M."/>
            <person name="Alvarado L."/>
            <person name="Berlin A."/>
            <person name="Chapman S.B."/>
            <person name="Chen Z."/>
            <person name="Freedman E."/>
            <person name="Gellesch M."/>
            <person name="Goldberg J."/>
            <person name="Griggs A."/>
            <person name="Gujja S."/>
            <person name="Heilman E.R."/>
            <person name="Heiman D."/>
            <person name="Hepburn T."/>
            <person name="Howarth C."/>
            <person name="Jen D."/>
            <person name="Larson L."/>
            <person name="Mehta T."/>
            <person name="Neiman D."/>
            <person name="Pearson M."/>
            <person name="Roberts A."/>
            <person name="Saif S."/>
            <person name="Shea T."/>
            <person name="Shenoy N."/>
            <person name="Sisk P."/>
            <person name="Stolte C."/>
            <person name="Sykes S."/>
            <person name="Walk T."/>
            <person name="White J."/>
            <person name="Yandava C."/>
            <person name="Haas B."/>
            <person name="Nusbaum C."/>
            <person name="Birren B."/>
        </authorList>
    </citation>
    <scope>NUCLEOTIDE SEQUENCE</scope>
    <source>
        <strain evidence="2">R3-111a-1</strain>
    </source>
</reference>
<proteinExistence type="predicted"/>
<organism evidence="2">
    <name type="scientific">Gaeumannomyces tritici (strain R3-111a-1)</name>
    <name type="common">Wheat and barley take-all root rot fungus</name>
    <name type="synonym">Gaeumannomyces graminis var. tritici</name>
    <dbReference type="NCBI Taxonomy" id="644352"/>
    <lineage>
        <taxon>Eukaryota</taxon>
        <taxon>Fungi</taxon>
        <taxon>Dikarya</taxon>
        <taxon>Ascomycota</taxon>
        <taxon>Pezizomycotina</taxon>
        <taxon>Sordariomycetes</taxon>
        <taxon>Sordariomycetidae</taxon>
        <taxon>Magnaporthales</taxon>
        <taxon>Magnaporthaceae</taxon>
        <taxon>Gaeumannomyces</taxon>
    </lineage>
</organism>
<feature type="region of interest" description="Disordered" evidence="1">
    <location>
        <begin position="57"/>
        <end position="89"/>
    </location>
</feature>
<dbReference type="GeneID" id="20342536"/>
<reference evidence="3" key="5">
    <citation type="submission" date="2018-04" db="UniProtKB">
        <authorList>
            <consortium name="EnsemblFungi"/>
        </authorList>
    </citation>
    <scope>IDENTIFICATION</scope>
    <source>
        <strain evidence="3">R3-111a-1</strain>
    </source>
</reference>
<dbReference type="AlphaFoldDB" id="J3NLD0"/>
<dbReference type="EnsemblFungi" id="EJT82104">
    <property type="protein sequence ID" value="EJT82104"/>
    <property type="gene ID" value="GGTG_02078"/>
</dbReference>
<evidence type="ECO:0000313" key="3">
    <source>
        <dbReference type="EnsemblFungi" id="EJT82104"/>
    </source>
</evidence>
<dbReference type="RefSeq" id="XP_009218113.1">
    <property type="nucleotide sequence ID" value="XM_009219849.1"/>
</dbReference>
<gene>
    <name evidence="3" type="primary">20342536</name>
    <name evidence="2" type="ORF">GGTG_02078</name>
</gene>
<accession>J3NLD0</accession>
<protein>
    <submittedName>
        <fullName evidence="2 3">Uncharacterized protein</fullName>
    </submittedName>
</protein>
<dbReference type="HOGENOM" id="CLU_906356_0_0_1"/>
<reference evidence="3" key="4">
    <citation type="journal article" date="2015" name="G3 (Bethesda)">
        <title>Genome sequences of three phytopathogenic species of the Magnaporthaceae family of fungi.</title>
        <authorList>
            <person name="Okagaki L.H."/>
            <person name="Nunes C.C."/>
            <person name="Sailsbery J."/>
            <person name="Clay B."/>
            <person name="Brown D."/>
            <person name="John T."/>
            <person name="Oh Y."/>
            <person name="Young N."/>
            <person name="Fitzgerald M."/>
            <person name="Haas B.J."/>
            <person name="Zeng Q."/>
            <person name="Young S."/>
            <person name="Adiconis X."/>
            <person name="Fan L."/>
            <person name="Levin J.Z."/>
            <person name="Mitchell T.K."/>
            <person name="Okubara P.A."/>
            <person name="Farman M.L."/>
            <person name="Kohn L.M."/>
            <person name="Birren B."/>
            <person name="Ma L.-J."/>
            <person name="Dean R.A."/>
        </authorList>
    </citation>
    <scope>NUCLEOTIDE SEQUENCE</scope>
    <source>
        <strain evidence="3">R3-111a-1</strain>
    </source>
</reference>
<feature type="region of interest" description="Disordered" evidence="1">
    <location>
        <begin position="104"/>
        <end position="124"/>
    </location>
</feature>
<dbReference type="Proteomes" id="UP000006039">
    <property type="component" value="Unassembled WGS sequence"/>
</dbReference>
<reference evidence="2" key="3">
    <citation type="submission" date="2010-09" db="EMBL/GenBank/DDBJ databases">
        <title>Annotation of Gaeumannomyces graminis var. tritici R3-111a-1.</title>
        <authorList>
            <consortium name="The Broad Institute Genome Sequencing Platform"/>
            <person name="Ma L.-J."/>
            <person name="Dead R."/>
            <person name="Young S.K."/>
            <person name="Zeng Q."/>
            <person name="Gargeya S."/>
            <person name="Fitzgerald M."/>
            <person name="Haas B."/>
            <person name="Abouelleil A."/>
            <person name="Alvarado L."/>
            <person name="Arachchi H.M."/>
            <person name="Berlin A."/>
            <person name="Brown A."/>
            <person name="Chapman S.B."/>
            <person name="Chen Z."/>
            <person name="Dunbar C."/>
            <person name="Freedman E."/>
            <person name="Gearin G."/>
            <person name="Gellesch M."/>
            <person name="Goldberg J."/>
            <person name="Griggs A."/>
            <person name="Gujja S."/>
            <person name="Heiman D."/>
            <person name="Howarth C."/>
            <person name="Larson L."/>
            <person name="Lui A."/>
            <person name="MacDonald P.J.P."/>
            <person name="Mehta T."/>
            <person name="Montmayeur A."/>
            <person name="Murphy C."/>
            <person name="Neiman D."/>
            <person name="Pearson M."/>
            <person name="Priest M."/>
            <person name="Roberts A."/>
            <person name="Saif S."/>
            <person name="Shea T."/>
            <person name="Shenoy N."/>
            <person name="Sisk P."/>
            <person name="Stolte C."/>
            <person name="Sykes S."/>
            <person name="Yandava C."/>
            <person name="Wortman J."/>
            <person name="Nusbaum C."/>
            <person name="Birren B."/>
        </authorList>
    </citation>
    <scope>NUCLEOTIDE SEQUENCE</scope>
    <source>
        <strain evidence="2">R3-111a-1</strain>
    </source>
</reference>
<sequence>MAASSDTEGAAKATSLARGAVYCWDDFKAKRLLCWYAAEVDRQLGLPENTTAAAVKKHEEMGAAAAQPEEQPGNNPAASPDPNGPPVVRVQPRRAAKRRLTVAELLAGHKPPGSKSNKKSKGEGNDYALSRWELAEASRGSQGVAEAAAVADDRAAAAAAAAAAVVARAFLARVEAAVSARAVELAAARNERMAAGAPRVRCALDEVLARQTMGCACCRADGDTRGSGGGGGGGDGPRAQATVLVLPPRRPAALMLPTPSLGRWPGIPTALAGGGEGRVGGEGKRLRGTAGEDYAPKRRRADVPVQPLRQQACDSFLGEADEDIELGRVAVGGLRFALDICKGIGGRKRILML</sequence>
<keyword evidence="4" id="KW-1185">Reference proteome</keyword>
<dbReference type="eggNOG" id="ENOG502RNC2">
    <property type="taxonomic scope" value="Eukaryota"/>
</dbReference>
<evidence type="ECO:0000256" key="1">
    <source>
        <dbReference type="SAM" id="MobiDB-lite"/>
    </source>
</evidence>
<name>J3NLD0_GAET3</name>
<evidence type="ECO:0000313" key="4">
    <source>
        <dbReference type="Proteomes" id="UP000006039"/>
    </source>
</evidence>
<dbReference type="EMBL" id="GL385395">
    <property type="protein sequence ID" value="EJT82104.1"/>
    <property type="molecule type" value="Genomic_DNA"/>
</dbReference>
<evidence type="ECO:0000313" key="2">
    <source>
        <dbReference type="EMBL" id="EJT82104.1"/>
    </source>
</evidence>
<reference evidence="4" key="1">
    <citation type="submission" date="2010-07" db="EMBL/GenBank/DDBJ databases">
        <title>The genome sequence of Gaeumannomyces graminis var. tritici strain R3-111a-1.</title>
        <authorList>
            <consortium name="The Broad Institute Genome Sequencing Platform"/>
            <person name="Ma L.-J."/>
            <person name="Dead R."/>
            <person name="Young S."/>
            <person name="Zeng Q."/>
            <person name="Koehrsen M."/>
            <person name="Alvarado L."/>
            <person name="Berlin A."/>
            <person name="Chapman S.B."/>
            <person name="Chen Z."/>
            <person name="Freedman E."/>
            <person name="Gellesch M."/>
            <person name="Goldberg J."/>
            <person name="Griggs A."/>
            <person name="Gujja S."/>
            <person name="Heilman E.R."/>
            <person name="Heiman D."/>
            <person name="Hepburn T."/>
            <person name="Howarth C."/>
            <person name="Jen D."/>
            <person name="Larson L."/>
            <person name="Mehta T."/>
            <person name="Neiman D."/>
            <person name="Pearson M."/>
            <person name="Roberts A."/>
            <person name="Saif S."/>
            <person name="Shea T."/>
            <person name="Shenoy N."/>
            <person name="Sisk P."/>
            <person name="Stolte C."/>
            <person name="Sykes S."/>
            <person name="Walk T."/>
            <person name="White J."/>
            <person name="Yandava C."/>
            <person name="Haas B."/>
            <person name="Nusbaum C."/>
            <person name="Birren B."/>
        </authorList>
    </citation>
    <scope>NUCLEOTIDE SEQUENCE [LARGE SCALE GENOMIC DNA]</scope>
    <source>
        <strain evidence="4">R3-111a-1</strain>
    </source>
</reference>